<organism evidence="2 3">
    <name type="scientific">Gelidibacter maritimus</name>
    <dbReference type="NCBI Taxonomy" id="2761487"/>
    <lineage>
        <taxon>Bacteria</taxon>
        <taxon>Pseudomonadati</taxon>
        <taxon>Bacteroidota</taxon>
        <taxon>Flavobacteriia</taxon>
        <taxon>Flavobacteriales</taxon>
        <taxon>Flavobacteriaceae</taxon>
        <taxon>Gelidibacter</taxon>
    </lineage>
</organism>
<sequence length="68" mass="7655">MDCSALGTITARFGEVIRDVSLSNIPIIIQKEIYATITILWWIYIFMLNETGASQMLLKVTGLVAIMY</sequence>
<gene>
    <name evidence="2" type="ORF">H3Z82_09090</name>
</gene>
<dbReference type="InterPro" id="IPR005115">
    <property type="entry name" value="Gly_transporter"/>
</dbReference>
<protein>
    <submittedName>
        <fullName evidence="2">TRIC cation channel family protein</fullName>
    </submittedName>
</protein>
<evidence type="ECO:0000313" key="2">
    <source>
        <dbReference type="EMBL" id="MBA6152876.1"/>
    </source>
</evidence>
<dbReference type="Proteomes" id="UP000541857">
    <property type="component" value="Unassembled WGS sequence"/>
</dbReference>
<reference evidence="2 3" key="1">
    <citation type="submission" date="2020-07" db="EMBL/GenBank/DDBJ databases">
        <title>Bacterium isolated from marine sediment.</title>
        <authorList>
            <person name="Shang D."/>
        </authorList>
    </citation>
    <scope>NUCLEOTIDE SEQUENCE [LARGE SCALE GENOMIC DNA]</scope>
    <source>
        <strain evidence="2 3">F6074</strain>
    </source>
</reference>
<evidence type="ECO:0000259" key="1">
    <source>
        <dbReference type="Pfam" id="PF03458"/>
    </source>
</evidence>
<dbReference type="AlphaFoldDB" id="A0A7W2R3I1"/>
<comment type="caution">
    <text evidence="2">The sequence shown here is derived from an EMBL/GenBank/DDBJ whole genome shotgun (WGS) entry which is preliminary data.</text>
</comment>
<name>A0A7W2R3I1_9FLAO</name>
<dbReference type="Pfam" id="PF03458">
    <property type="entry name" value="Gly_transporter"/>
    <property type="match status" value="1"/>
</dbReference>
<dbReference type="EMBL" id="JACGLT010000006">
    <property type="protein sequence ID" value="MBA6152876.1"/>
    <property type="molecule type" value="Genomic_DNA"/>
</dbReference>
<keyword evidence="3" id="KW-1185">Reference proteome</keyword>
<accession>A0A7W2R3I1</accession>
<proteinExistence type="predicted"/>
<feature type="domain" description="Glycine transporter" evidence="1">
    <location>
        <begin position="4"/>
        <end position="48"/>
    </location>
</feature>
<evidence type="ECO:0000313" key="3">
    <source>
        <dbReference type="Proteomes" id="UP000541857"/>
    </source>
</evidence>